<evidence type="ECO:0000256" key="1">
    <source>
        <dbReference type="SAM" id="MobiDB-lite"/>
    </source>
</evidence>
<evidence type="ECO:0000313" key="2">
    <source>
        <dbReference type="EMBL" id="KAF5312943.1"/>
    </source>
</evidence>
<evidence type="ECO:0000313" key="3">
    <source>
        <dbReference type="Proteomes" id="UP000567179"/>
    </source>
</evidence>
<name>A0A8H5EUV7_9AGAR</name>
<feature type="compositionally biased region" description="Low complexity" evidence="1">
    <location>
        <begin position="99"/>
        <end position="110"/>
    </location>
</feature>
<proteinExistence type="predicted"/>
<feature type="region of interest" description="Disordered" evidence="1">
    <location>
        <begin position="625"/>
        <end position="688"/>
    </location>
</feature>
<feature type="region of interest" description="Disordered" evidence="1">
    <location>
        <begin position="13"/>
        <end position="110"/>
    </location>
</feature>
<reference evidence="2 3" key="1">
    <citation type="journal article" date="2020" name="ISME J.">
        <title>Uncovering the hidden diversity of litter-decomposition mechanisms in mushroom-forming fungi.</title>
        <authorList>
            <person name="Floudas D."/>
            <person name="Bentzer J."/>
            <person name="Ahren D."/>
            <person name="Johansson T."/>
            <person name="Persson P."/>
            <person name="Tunlid A."/>
        </authorList>
    </citation>
    <scope>NUCLEOTIDE SEQUENCE [LARGE SCALE GENOMIC DNA]</scope>
    <source>
        <strain evidence="2 3">CBS 101986</strain>
    </source>
</reference>
<organism evidence="2 3">
    <name type="scientific">Psilocybe cf. subviscida</name>
    <dbReference type="NCBI Taxonomy" id="2480587"/>
    <lineage>
        <taxon>Eukaryota</taxon>
        <taxon>Fungi</taxon>
        <taxon>Dikarya</taxon>
        <taxon>Basidiomycota</taxon>
        <taxon>Agaricomycotina</taxon>
        <taxon>Agaricomycetes</taxon>
        <taxon>Agaricomycetidae</taxon>
        <taxon>Agaricales</taxon>
        <taxon>Agaricineae</taxon>
        <taxon>Strophariaceae</taxon>
        <taxon>Psilocybe</taxon>
    </lineage>
</organism>
<feature type="compositionally biased region" description="Basic and acidic residues" evidence="1">
    <location>
        <begin position="162"/>
        <end position="188"/>
    </location>
</feature>
<feature type="compositionally biased region" description="Low complexity" evidence="1">
    <location>
        <begin position="137"/>
        <end position="149"/>
    </location>
</feature>
<feature type="compositionally biased region" description="Acidic residues" evidence="1">
    <location>
        <begin position="639"/>
        <end position="657"/>
    </location>
</feature>
<dbReference type="Proteomes" id="UP000567179">
    <property type="component" value="Unassembled WGS sequence"/>
</dbReference>
<dbReference type="OrthoDB" id="3258324at2759"/>
<gene>
    <name evidence="2" type="ORF">D9619_003833</name>
</gene>
<dbReference type="EMBL" id="JAACJJ010000056">
    <property type="protein sequence ID" value="KAF5312943.1"/>
    <property type="molecule type" value="Genomic_DNA"/>
</dbReference>
<sequence length="1260" mass="136400">MWRIHIDPLAVGLHRPTNNASTSTASASVSENTNPTPINPPISTTTAASSSGATSSATSTSATPSPDYTPSAPASKAPATTTTSTPEPAKPTPKPPQRSAYPPLSASDPPSLAHAMQMLAVNPNVFKPSAKAKEPASSPVRETRSSSSSLEHRSRQRRRERAGRSDRERDRERGERRERKERRSERVVVVEGAVHSESPKESHKEKEKERGGVKNPSSGAVPQRTHLALTTWRPCHMALTARSMRCEPHGYIPRTSHTPHFRRGFFKDVLSFGQSSSAPIIKTTKTVVQTVTTHHDSYTTTSYDSKTEHSTPRDAPRYAIQPLVCGVFTPQLPNEIWLVILKYAAAPPFVPIPTSTSADPISKSGRTEFTVPNPYPYSYPYPAALDATQLASPSCPSSSSESFAAAAWDDANDSVPAVSFISAPPAHTQRNVRRAQYLAQWRARVALTSVCRVWWSVGQEVLWQAVWVGGAREGRKLAGRLCGDSEGAELGGAVVSVGTTNAKKKEKAKDSKGKGKSKLLKSSTSTLLSPAARMERSWSDIGRFILHLHIETPAMDRCSPHDLLIILAKCPRLQVFADYNSVRRPMHPLVMGSNEVVPWKASSSGGSGSRFGTVTRVWAGPSATKTAKVVDASTSDSSDGTDSDDEYYDSGDGDSDEEFKHPFTPRPSHSSLRPPPCPDPAPVPTRSAHVHGFTSSFVASSSTTFHRSSSGDGYGASGMGPADALLQTILSKPLKRLTYTNYDHDGGADVRGGVKYYREVVEPRLRLVGGGLEYLEVVLSARAVDMGGREERAWAWGVDSGSGSASGSAFGGRGSGIESVGGSGSNRASGSGILRNPAVGVYGAANMLTELEAQFTTTTTTACTDPMASTATSIGVISGLVSGDIDVLSLPSLRSLKATLDQATFKVLATWDMPVLTHLSVVAADFGYTGRGFRKFFQVHGDKLIQLELGHSSGEIEQYWLTEPPRRAGEDDSDDEDVDLVVDGNGHRRPRVMLDAWCPNLKEFICSADAEWSWETPDWIAPHVLLPAHSSLEFIGVRDMSARLRSDMEEHCRRHREPVPVQLEGYVFASAEDVQSDGEDALWDGNDEPQAQPGTVDPYFMLMQQFGSLLREESFPRLRYLRDLSWESDVIRRTGRMGSGDILLDATFKPTPLGPVTIISAGNLPPASTASGPGQPKWWSPHAYTPGKVADKKTEDAAKTEEAAKAALEEAFARSHGAAVLRFWDAVIIMCKHRGVWLEDCRGVNITRNDISRAAELSAY</sequence>
<accession>A0A8H5EUV7</accession>
<feature type="compositionally biased region" description="Pro residues" evidence="1">
    <location>
        <begin position="673"/>
        <end position="683"/>
    </location>
</feature>
<protein>
    <submittedName>
        <fullName evidence="2">Uncharacterized protein</fullName>
    </submittedName>
</protein>
<comment type="caution">
    <text evidence="2">The sequence shown here is derived from an EMBL/GenBank/DDBJ whole genome shotgun (WGS) entry which is preliminary data.</text>
</comment>
<dbReference type="AlphaFoldDB" id="A0A8H5EUV7"/>
<feature type="region of interest" description="Disordered" evidence="1">
    <location>
        <begin position="1169"/>
        <end position="1196"/>
    </location>
</feature>
<keyword evidence="3" id="KW-1185">Reference proteome</keyword>
<feature type="compositionally biased region" description="Basic and acidic residues" evidence="1">
    <location>
        <begin position="197"/>
        <end position="212"/>
    </location>
</feature>
<feature type="compositionally biased region" description="Low complexity" evidence="1">
    <location>
        <begin position="17"/>
        <end position="87"/>
    </location>
</feature>
<feature type="region of interest" description="Disordered" evidence="1">
    <location>
        <begin position="129"/>
        <end position="226"/>
    </location>
</feature>